<dbReference type="SUPFAM" id="SSF88659">
    <property type="entry name" value="Sigma3 and sigma4 domains of RNA polymerase sigma factors"/>
    <property type="match status" value="1"/>
</dbReference>
<comment type="similarity">
    <text evidence="1">Belongs to the sigma-70 factor family. ECF subfamily.</text>
</comment>
<dbReference type="Pfam" id="PF04542">
    <property type="entry name" value="Sigma70_r2"/>
    <property type="match status" value="1"/>
</dbReference>
<accession>A0A023BTH0</accession>
<keyword evidence="4" id="KW-0804">Transcription</keyword>
<dbReference type="RefSeq" id="WP_034243095.1">
    <property type="nucleotide sequence ID" value="NZ_AQRA01000006.1"/>
</dbReference>
<dbReference type="PANTHER" id="PTHR43133">
    <property type="entry name" value="RNA POLYMERASE ECF-TYPE SIGMA FACTO"/>
    <property type="match status" value="1"/>
</dbReference>
<keyword evidence="8" id="KW-1185">Reference proteome</keyword>
<dbReference type="Gene3D" id="1.10.10.10">
    <property type="entry name" value="Winged helix-like DNA-binding domain superfamily/Winged helix DNA-binding domain"/>
    <property type="match status" value="1"/>
</dbReference>
<dbReference type="Gene3D" id="1.10.1740.10">
    <property type="match status" value="1"/>
</dbReference>
<protein>
    <recommendedName>
        <fullName evidence="9">RNA polymerase sigma-70 factor</fullName>
    </recommendedName>
</protein>
<dbReference type="InterPro" id="IPR007627">
    <property type="entry name" value="RNA_pol_sigma70_r2"/>
</dbReference>
<dbReference type="InterPro" id="IPR013249">
    <property type="entry name" value="RNA_pol_sigma70_r4_t2"/>
</dbReference>
<dbReference type="PANTHER" id="PTHR43133:SF46">
    <property type="entry name" value="RNA POLYMERASE SIGMA-70 FACTOR ECF SUBFAMILY"/>
    <property type="match status" value="1"/>
</dbReference>
<dbReference type="Proteomes" id="UP000023541">
    <property type="component" value="Unassembled WGS sequence"/>
</dbReference>
<evidence type="ECO:0000256" key="4">
    <source>
        <dbReference type="ARBA" id="ARBA00023163"/>
    </source>
</evidence>
<evidence type="ECO:0000259" key="5">
    <source>
        <dbReference type="Pfam" id="PF04542"/>
    </source>
</evidence>
<comment type="caution">
    <text evidence="7">The sequence shown here is derived from an EMBL/GenBank/DDBJ whole genome shotgun (WGS) entry which is preliminary data.</text>
</comment>
<evidence type="ECO:0000313" key="7">
    <source>
        <dbReference type="EMBL" id="EZH73239.1"/>
    </source>
</evidence>
<sequence>MKKDSQNIEKLLIQGLTDGNQDSYKIVFNQYYSWLYNYVYKLSNNSSLSEDLVQNVLLRLWEKKSTLRITTSLKNYLFRACHNEFLMHLRQQKKEYDALDSLKWEAIFEMYTSEEESQLDSDWLKLEKAIEQLPKKCREVFKLSRLEQKKHKEIADILGISTKTVEIHITKALRFLKANVSFFFF</sequence>
<dbReference type="NCBIfam" id="TIGR02985">
    <property type="entry name" value="Sig70_bacteroi1"/>
    <property type="match status" value="1"/>
</dbReference>
<organism evidence="7 8">
    <name type="scientific">Aquimarina atlantica</name>
    <dbReference type="NCBI Taxonomy" id="1317122"/>
    <lineage>
        <taxon>Bacteria</taxon>
        <taxon>Pseudomonadati</taxon>
        <taxon>Bacteroidota</taxon>
        <taxon>Flavobacteriia</taxon>
        <taxon>Flavobacteriales</taxon>
        <taxon>Flavobacteriaceae</taxon>
        <taxon>Aquimarina</taxon>
    </lineage>
</organism>
<dbReference type="EMBL" id="AQRA01000006">
    <property type="protein sequence ID" value="EZH73239.1"/>
    <property type="molecule type" value="Genomic_DNA"/>
</dbReference>
<dbReference type="AlphaFoldDB" id="A0A023BTH0"/>
<evidence type="ECO:0000256" key="1">
    <source>
        <dbReference type="ARBA" id="ARBA00010641"/>
    </source>
</evidence>
<gene>
    <name evidence="7" type="ORF">ATO12_19745</name>
</gene>
<proteinExistence type="inferred from homology"/>
<dbReference type="GO" id="GO:0006352">
    <property type="term" value="P:DNA-templated transcription initiation"/>
    <property type="evidence" value="ECO:0007669"/>
    <property type="project" value="InterPro"/>
</dbReference>
<dbReference type="GO" id="GO:0016987">
    <property type="term" value="F:sigma factor activity"/>
    <property type="evidence" value="ECO:0007669"/>
    <property type="project" value="UniProtKB-KW"/>
</dbReference>
<evidence type="ECO:0008006" key="9">
    <source>
        <dbReference type="Google" id="ProtNLM"/>
    </source>
</evidence>
<dbReference type="eggNOG" id="COG1595">
    <property type="taxonomic scope" value="Bacteria"/>
</dbReference>
<dbReference type="InterPro" id="IPR039425">
    <property type="entry name" value="RNA_pol_sigma-70-like"/>
</dbReference>
<evidence type="ECO:0000259" key="6">
    <source>
        <dbReference type="Pfam" id="PF08281"/>
    </source>
</evidence>
<evidence type="ECO:0000256" key="3">
    <source>
        <dbReference type="ARBA" id="ARBA00023082"/>
    </source>
</evidence>
<dbReference type="InterPro" id="IPR013324">
    <property type="entry name" value="RNA_pol_sigma_r3/r4-like"/>
</dbReference>
<reference evidence="7 8" key="1">
    <citation type="submission" date="2014-04" db="EMBL/GenBank/DDBJ databases">
        <title>Aquimarina sp. 22II-S11-z7 Genome Sequencing.</title>
        <authorList>
            <person name="Lai Q."/>
        </authorList>
    </citation>
    <scope>NUCLEOTIDE SEQUENCE [LARGE SCALE GENOMIC DNA]</scope>
    <source>
        <strain evidence="7 8">22II-S11-z7</strain>
    </source>
</reference>
<keyword evidence="2" id="KW-0805">Transcription regulation</keyword>
<dbReference type="Pfam" id="PF08281">
    <property type="entry name" value="Sigma70_r4_2"/>
    <property type="match status" value="1"/>
</dbReference>
<name>A0A023BTH0_9FLAO</name>
<dbReference type="InterPro" id="IPR036388">
    <property type="entry name" value="WH-like_DNA-bd_sf"/>
</dbReference>
<dbReference type="SUPFAM" id="SSF88946">
    <property type="entry name" value="Sigma2 domain of RNA polymerase sigma factors"/>
    <property type="match status" value="1"/>
</dbReference>
<dbReference type="InterPro" id="IPR013325">
    <property type="entry name" value="RNA_pol_sigma_r2"/>
</dbReference>
<dbReference type="OrthoDB" id="1100095at2"/>
<feature type="domain" description="RNA polymerase sigma factor 70 region 4 type 2" evidence="6">
    <location>
        <begin position="125"/>
        <end position="176"/>
    </location>
</feature>
<evidence type="ECO:0000313" key="8">
    <source>
        <dbReference type="Proteomes" id="UP000023541"/>
    </source>
</evidence>
<feature type="domain" description="RNA polymerase sigma-70 region 2" evidence="5">
    <location>
        <begin position="28"/>
        <end position="94"/>
    </location>
</feature>
<dbReference type="GO" id="GO:0003677">
    <property type="term" value="F:DNA binding"/>
    <property type="evidence" value="ECO:0007669"/>
    <property type="project" value="InterPro"/>
</dbReference>
<dbReference type="STRING" id="1317122.ATO12_19745"/>
<dbReference type="CDD" id="cd06171">
    <property type="entry name" value="Sigma70_r4"/>
    <property type="match status" value="1"/>
</dbReference>
<keyword evidence="3" id="KW-0731">Sigma factor</keyword>
<dbReference type="InterPro" id="IPR014327">
    <property type="entry name" value="RNA_pol_sigma70_bacteroid"/>
</dbReference>
<dbReference type="NCBIfam" id="TIGR02937">
    <property type="entry name" value="sigma70-ECF"/>
    <property type="match status" value="1"/>
</dbReference>
<evidence type="ECO:0000256" key="2">
    <source>
        <dbReference type="ARBA" id="ARBA00023015"/>
    </source>
</evidence>
<dbReference type="InterPro" id="IPR014284">
    <property type="entry name" value="RNA_pol_sigma-70_dom"/>
</dbReference>